<feature type="region of interest" description="Disordered" evidence="8">
    <location>
        <begin position="1"/>
        <end position="76"/>
    </location>
</feature>
<evidence type="ECO:0000256" key="5">
    <source>
        <dbReference type="ARBA" id="ARBA00022833"/>
    </source>
</evidence>
<dbReference type="Proteomes" id="UP000799764">
    <property type="component" value="Unassembled WGS sequence"/>
</dbReference>
<evidence type="ECO:0000313" key="10">
    <source>
        <dbReference type="EMBL" id="KAF2444861.1"/>
    </source>
</evidence>
<feature type="compositionally biased region" description="Low complexity" evidence="8">
    <location>
        <begin position="1"/>
        <end position="18"/>
    </location>
</feature>
<name>A0A9P4UC52_9PLEO</name>
<dbReference type="AlphaFoldDB" id="A0A9P4UC52"/>
<evidence type="ECO:0000256" key="2">
    <source>
        <dbReference type="ARBA" id="ARBA00022692"/>
    </source>
</evidence>
<gene>
    <name evidence="10" type="ORF">P171DRAFT_431652</name>
</gene>
<feature type="compositionally biased region" description="Polar residues" evidence="8">
    <location>
        <begin position="23"/>
        <end position="51"/>
    </location>
</feature>
<evidence type="ECO:0000256" key="4">
    <source>
        <dbReference type="ARBA" id="ARBA00022771"/>
    </source>
</evidence>
<dbReference type="GO" id="GO:0016020">
    <property type="term" value="C:membrane"/>
    <property type="evidence" value="ECO:0007669"/>
    <property type="project" value="UniProtKB-SubCell"/>
</dbReference>
<feature type="region of interest" description="Disordered" evidence="8">
    <location>
        <begin position="381"/>
        <end position="449"/>
    </location>
</feature>
<feature type="domain" description="RING-CH-type" evidence="9">
    <location>
        <begin position="75"/>
        <end position="150"/>
    </location>
</feature>
<keyword evidence="2" id="KW-0812">Transmembrane</keyword>
<reference evidence="10" key="1">
    <citation type="journal article" date="2020" name="Stud. Mycol.">
        <title>101 Dothideomycetes genomes: a test case for predicting lifestyles and emergence of pathogens.</title>
        <authorList>
            <person name="Haridas S."/>
            <person name="Albert R."/>
            <person name="Binder M."/>
            <person name="Bloem J."/>
            <person name="Labutti K."/>
            <person name="Salamov A."/>
            <person name="Andreopoulos B."/>
            <person name="Baker S."/>
            <person name="Barry K."/>
            <person name="Bills G."/>
            <person name="Bluhm B."/>
            <person name="Cannon C."/>
            <person name="Castanera R."/>
            <person name="Culley D."/>
            <person name="Daum C."/>
            <person name="Ezra D."/>
            <person name="Gonzalez J."/>
            <person name="Henrissat B."/>
            <person name="Kuo A."/>
            <person name="Liang C."/>
            <person name="Lipzen A."/>
            <person name="Lutzoni F."/>
            <person name="Magnuson J."/>
            <person name="Mondo S."/>
            <person name="Nolan M."/>
            <person name="Ohm R."/>
            <person name="Pangilinan J."/>
            <person name="Park H.-J."/>
            <person name="Ramirez L."/>
            <person name="Alfaro M."/>
            <person name="Sun H."/>
            <person name="Tritt A."/>
            <person name="Yoshinaga Y."/>
            <person name="Zwiers L.-H."/>
            <person name="Turgeon B."/>
            <person name="Goodwin S."/>
            <person name="Spatafora J."/>
            <person name="Crous P."/>
            <person name="Grigoriev I."/>
        </authorList>
    </citation>
    <scope>NUCLEOTIDE SEQUENCE</scope>
    <source>
        <strain evidence="10">CBS 690.94</strain>
    </source>
</reference>
<dbReference type="GO" id="GO:0008270">
    <property type="term" value="F:zinc ion binding"/>
    <property type="evidence" value="ECO:0007669"/>
    <property type="project" value="UniProtKB-KW"/>
</dbReference>
<dbReference type="SMART" id="SM00744">
    <property type="entry name" value="RINGv"/>
    <property type="match status" value="1"/>
</dbReference>
<comment type="subcellular location">
    <subcellularLocation>
        <location evidence="1">Membrane</location>
        <topology evidence="1">Multi-pass membrane protein</topology>
    </subcellularLocation>
</comment>
<evidence type="ECO:0000256" key="3">
    <source>
        <dbReference type="ARBA" id="ARBA00022723"/>
    </source>
</evidence>
<evidence type="ECO:0000256" key="1">
    <source>
        <dbReference type="ARBA" id="ARBA00004141"/>
    </source>
</evidence>
<feature type="compositionally biased region" description="Low complexity" evidence="8">
    <location>
        <begin position="408"/>
        <end position="438"/>
    </location>
</feature>
<dbReference type="EMBL" id="MU001500">
    <property type="protein sequence ID" value="KAF2444861.1"/>
    <property type="molecule type" value="Genomic_DNA"/>
</dbReference>
<accession>A0A9P4UC52</accession>
<dbReference type="InterPro" id="IPR011016">
    <property type="entry name" value="Znf_RING-CH"/>
</dbReference>
<dbReference type="InterPro" id="IPR013083">
    <property type="entry name" value="Znf_RING/FYVE/PHD"/>
</dbReference>
<evidence type="ECO:0000259" key="9">
    <source>
        <dbReference type="PROSITE" id="PS51292"/>
    </source>
</evidence>
<dbReference type="Pfam" id="PF12906">
    <property type="entry name" value="RINGv"/>
    <property type="match status" value="1"/>
</dbReference>
<evidence type="ECO:0000256" key="6">
    <source>
        <dbReference type="ARBA" id="ARBA00022989"/>
    </source>
</evidence>
<dbReference type="OrthoDB" id="5817083at2759"/>
<comment type="caution">
    <text evidence="10">The sequence shown here is derived from an EMBL/GenBank/DDBJ whole genome shotgun (WGS) entry which is preliminary data.</text>
</comment>
<evidence type="ECO:0000313" key="11">
    <source>
        <dbReference type="Proteomes" id="UP000799764"/>
    </source>
</evidence>
<dbReference type="SUPFAM" id="SSF57850">
    <property type="entry name" value="RING/U-box"/>
    <property type="match status" value="1"/>
</dbReference>
<keyword evidence="6" id="KW-1133">Transmembrane helix</keyword>
<organism evidence="10 11">
    <name type="scientific">Karstenula rhodostoma CBS 690.94</name>
    <dbReference type="NCBI Taxonomy" id="1392251"/>
    <lineage>
        <taxon>Eukaryota</taxon>
        <taxon>Fungi</taxon>
        <taxon>Dikarya</taxon>
        <taxon>Ascomycota</taxon>
        <taxon>Pezizomycotina</taxon>
        <taxon>Dothideomycetes</taxon>
        <taxon>Pleosporomycetidae</taxon>
        <taxon>Pleosporales</taxon>
        <taxon>Massarineae</taxon>
        <taxon>Didymosphaeriaceae</taxon>
        <taxon>Karstenula</taxon>
    </lineage>
</organism>
<feature type="compositionally biased region" description="Low complexity" evidence="8">
    <location>
        <begin position="59"/>
        <end position="73"/>
    </location>
</feature>
<sequence length="552" mass="60149">MASLPPQQQPQRRASSPAESARPEQSNAARTNSFSADSVDSQTLLLNSPPTESVKLAEAEATQQHAPAQTAAQSTEDNEPRRCWICFNDETEDDETTSEWRSPCPCVLVAHEQCLLDWIADMEAPDSRLRLGTTKGKILCPQCKSEIKLVRPSNVVVDSVRLSEAVLKMMQLPVIFFFAGTATYTTLRWFGKDIVYKIFGVQDAQTILRHRCVPSGLPSSSITMHLLNHVRKNWQIDFGLPAIPIILVLSRTRIADSFLPFLPLVFLAGGGADGAQGDSLLQFSWPPSAAFTVAILPYVRSIYNSYYDRFWAPHERRWLKEVQPRAGTEDDIEADAQGAEDDAEAILNAIAEEDEGGEDGEDIVEVEVDVDLLFNWNGGGLADNNNNAPENPPAPIARGPAAPPIDAPPVDDGVPVAAEANGGDGAAPAPNVPQQPAQPRRPRIRHDRNNFSASASIVNTILGTFIFPGLAGALGEVLRVALPKSWVTLPASGKPTGFLQNIWARSIVSGCLLVGLKDACVLYTRWKMAQNHHQRKVLDYGGSKGKRKNKST</sequence>
<proteinExistence type="predicted"/>
<keyword evidence="5" id="KW-0862">Zinc</keyword>
<dbReference type="PROSITE" id="PS51292">
    <property type="entry name" value="ZF_RING_CH"/>
    <property type="match status" value="1"/>
</dbReference>
<keyword evidence="4" id="KW-0863">Zinc-finger</keyword>
<dbReference type="Gene3D" id="3.30.40.10">
    <property type="entry name" value="Zinc/RING finger domain, C3HC4 (zinc finger)"/>
    <property type="match status" value="1"/>
</dbReference>
<protein>
    <recommendedName>
        <fullName evidence="9">RING-CH-type domain-containing protein</fullName>
    </recommendedName>
</protein>
<feature type="compositionally biased region" description="Pro residues" evidence="8">
    <location>
        <begin position="390"/>
        <end position="407"/>
    </location>
</feature>
<keyword evidence="7" id="KW-0472">Membrane</keyword>
<evidence type="ECO:0000256" key="7">
    <source>
        <dbReference type="ARBA" id="ARBA00023136"/>
    </source>
</evidence>
<dbReference type="PANTHER" id="PTHR46283">
    <property type="entry name" value="E3 UBIQUITIN-PROTEIN LIGASE MARCH5"/>
    <property type="match status" value="1"/>
</dbReference>
<evidence type="ECO:0000256" key="8">
    <source>
        <dbReference type="SAM" id="MobiDB-lite"/>
    </source>
</evidence>
<keyword evidence="3" id="KW-0479">Metal-binding</keyword>
<keyword evidence="11" id="KW-1185">Reference proteome</keyword>